<accession>A0A975B2S2</accession>
<dbReference type="EMBL" id="CP046072">
    <property type="protein sequence ID" value="QSZ43124.1"/>
    <property type="molecule type" value="Genomic_DNA"/>
</dbReference>
<dbReference type="AlphaFoldDB" id="A0A975B2S2"/>
<dbReference type="KEGG" id="saqt:GJV85_12245"/>
<name>A0A975B2S2_9BACT</name>
<keyword evidence="2" id="KW-1185">Reference proteome</keyword>
<reference evidence="1" key="1">
    <citation type="submission" date="2019-11" db="EMBL/GenBank/DDBJ databases">
        <authorList>
            <person name="Kojima H."/>
        </authorList>
    </citation>
    <scope>NUCLEOTIDE SEQUENCE</scope>
    <source>
        <strain evidence="1">H1576</strain>
    </source>
</reference>
<gene>
    <name evidence="1" type="ORF">GJV85_12245</name>
</gene>
<dbReference type="Proteomes" id="UP000671852">
    <property type="component" value="Chromosome"/>
</dbReference>
<protein>
    <submittedName>
        <fullName evidence="1">Uncharacterized protein</fullName>
    </submittedName>
</protein>
<sequence>MNLEAEALYSELKAEGYPLLISKKQYATISGCSLSTVDNQIKLGYGLPNYKKMGDAKNAKVMFSLISVANFFASKTIQTA</sequence>
<proteinExistence type="predicted"/>
<reference evidence="1" key="2">
    <citation type="submission" date="2021-04" db="EMBL/GenBank/DDBJ databases">
        <title>Isolation and characterization of a novel species of the genus Sulfurimonas.</title>
        <authorList>
            <person name="Fukui M."/>
        </authorList>
    </citation>
    <scope>NUCLEOTIDE SEQUENCE</scope>
    <source>
        <strain evidence="1">H1576</strain>
    </source>
</reference>
<evidence type="ECO:0000313" key="2">
    <source>
        <dbReference type="Proteomes" id="UP000671852"/>
    </source>
</evidence>
<evidence type="ECO:0000313" key="1">
    <source>
        <dbReference type="EMBL" id="QSZ43124.1"/>
    </source>
</evidence>
<organism evidence="1 2">
    <name type="scientific">Sulfurimonas aquatica</name>
    <dbReference type="NCBI Taxonomy" id="2672570"/>
    <lineage>
        <taxon>Bacteria</taxon>
        <taxon>Pseudomonadati</taxon>
        <taxon>Campylobacterota</taxon>
        <taxon>Epsilonproteobacteria</taxon>
        <taxon>Campylobacterales</taxon>
        <taxon>Sulfurimonadaceae</taxon>
        <taxon>Sulfurimonas</taxon>
    </lineage>
</organism>